<dbReference type="InterPro" id="IPR013011">
    <property type="entry name" value="PTS_EIIB_2"/>
</dbReference>
<dbReference type="GO" id="GO:0016301">
    <property type="term" value="F:kinase activity"/>
    <property type="evidence" value="ECO:0007669"/>
    <property type="project" value="UniProtKB-KW"/>
</dbReference>
<dbReference type="InterPro" id="IPR036095">
    <property type="entry name" value="PTS_EIIB-like_sf"/>
</dbReference>
<keyword evidence="8" id="KW-0418">Kinase</keyword>
<sequence length="105" mass="11561">MFIVCVAACPTGIAHTYMAAEALELLGKEYGWEIKIETQGSTGIENEITEEDILRADGAILASEIMVDGLERFESLTVLECAVSDPIKQPKAVYETMMYLINNND</sequence>
<dbReference type="Gene3D" id="3.40.50.2300">
    <property type="match status" value="1"/>
</dbReference>
<evidence type="ECO:0000259" key="9">
    <source>
        <dbReference type="PROSITE" id="PS51099"/>
    </source>
</evidence>
<dbReference type="InterPro" id="IPR003501">
    <property type="entry name" value="PTS_EIIB_2/3"/>
</dbReference>
<evidence type="ECO:0000256" key="4">
    <source>
        <dbReference type="ARBA" id="ARBA00022553"/>
    </source>
</evidence>
<dbReference type="InterPro" id="IPR050864">
    <property type="entry name" value="Bacterial_PTS_Sugar_Transport"/>
</dbReference>
<accession>A0AAV3EPX8</accession>
<dbReference type="Proteomes" id="UP000004521">
    <property type="component" value="Chromosome II"/>
</dbReference>
<keyword evidence="6" id="KW-0808">Transferase</keyword>
<keyword evidence="3" id="KW-0813">Transport</keyword>
<evidence type="ECO:0000256" key="3">
    <source>
        <dbReference type="ARBA" id="ARBA00022448"/>
    </source>
</evidence>
<dbReference type="SUPFAM" id="SSF52794">
    <property type="entry name" value="PTS system IIB component-like"/>
    <property type="match status" value="1"/>
</dbReference>
<feature type="domain" description="PTS EIIB type-2" evidence="9">
    <location>
        <begin position="1"/>
        <end position="99"/>
    </location>
</feature>
<dbReference type="GO" id="GO:0009401">
    <property type="term" value="P:phosphoenolpyruvate-dependent sugar phosphotransferase system"/>
    <property type="evidence" value="ECO:0007669"/>
    <property type="project" value="UniProtKB-KW"/>
</dbReference>
<keyword evidence="7" id="KW-0598">Phosphotransferase system</keyword>
<dbReference type="GO" id="GO:0005886">
    <property type="term" value="C:plasma membrane"/>
    <property type="evidence" value="ECO:0007669"/>
    <property type="project" value="TreeGrafter"/>
</dbReference>
<dbReference type="PANTHER" id="PTHR30505">
    <property type="entry name" value="FRUCTOSE-LIKE PERMEASE"/>
    <property type="match status" value="1"/>
</dbReference>
<dbReference type="Pfam" id="PF02302">
    <property type="entry name" value="PTS_IIB"/>
    <property type="match status" value="1"/>
</dbReference>
<organism evidence="10 11">
    <name type="scientific">Aliivibrio fischeri SR5</name>
    <dbReference type="NCBI Taxonomy" id="1088719"/>
    <lineage>
        <taxon>Bacteria</taxon>
        <taxon>Pseudomonadati</taxon>
        <taxon>Pseudomonadota</taxon>
        <taxon>Gammaproteobacteria</taxon>
        <taxon>Vibrionales</taxon>
        <taxon>Vibrionaceae</taxon>
        <taxon>Aliivibrio</taxon>
    </lineage>
</organism>
<protein>
    <recommendedName>
        <fullName evidence="2">protein-N(pi)-phosphohistidine--D-fructose phosphotransferase</fullName>
        <ecNumber evidence="2">2.7.1.202</ecNumber>
    </recommendedName>
</protein>
<evidence type="ECO:0000256" key="2">
    <source>
        <dbReference type="ARBA" id="ARBA00012799"/>
    </source>
</evidence>
<dbReference type="EMBL" id="AHIH01000010">
    <property type="protein sequence ID" value="EHN68737.1"/>
    <property type="molecule type" value="Genomic_DNA"/>
</dbReference>
<dbReference type="AlphaFoldDB" id="A0AAV3EPX8"/>
<dbReference type="FunFam" id="3.40.50.2300:FF:000014">
    <property type="entry name" value="PTS system fructose-like transporter subunit IIB"/>
    <property type="match status" value="1"/>
</dbReference>
<evidence type="ECO:0000256" key="5">
    <source>
        <dbReference type="ARBA" id="ARBA00022597"/>
    </source>
</evidence>
<comment type="caution">
    <text evidence="10">The sequence shown here is derived from an EMBL/GenBank/DDBJ whole genome shotgun (WGS) entry which is preliminary data.</text>
</comment>
<dbReference type="GO" id="GO:0090563">
    <property type="term" value="F:protein-phosphocysteine-sugar phosphotransferase activity"/>
    <property type="evidence" value="ECO:0007669"/>
    <property type="project" value="TreeGrafter"/>
</dbReference>
<evidence type="ECO:0000256" key="8">
    <source>
        <dbReference type="ARBA" id="ARBA00022777"/>
    </source>
</evidence>
<dbReference type="InterPro" id="IPR003353">
    <property type="entry name" value="PTS_IIB_fruc"/>
</dbReference>
<evidence type="ECO:0000313" key="10">
    <source>
        <dbReference type="EMBL" id="EHN68737.1"/>
    </source>
</evidence>
<evidence type="ECO:0000256" key="1">
    <source>
        <dbReference type="ARBA" id="ARBA00001401"/>
    </source>
</evidence>
<comment type="catalytic activity">
    <reaction evidence="1">
        <text>D-fructose(out) + N(pros)-phospho-L-histidyl-[protein] = D-fructose 1-phosphate(in) + L-histidyl-[protein]</text>
        <dbReference type="Rhea" id="RHEA:49252"/>
        <dbReference type="Rhea" id="RHEA-COMP:9745"/>
        <dbReference type="Rhea" id="RHEA-COMP:9746"/>
        <dbReference type="ChEBI" id="CHEBI:29979"/>
        <dbReference type="ChEBI" id="CHEBI:37721"/>
        <dbReference type="ChEBI" id="CHEBI:58674"/>
        <dbReference type="ChEBI" id="CHEBI:64837"/>
        <dbReference type="EC" id="2.7.1.202"/>
    </reaction>
</comment>
<proteinExistence type="predicted"/>
<dbReference type="CDD" id="cd05569">
    <property type="entry name" value="PTS_IIB_fructose"/>
    <property type="match status" value="1"/>
</dbReference>
<gene>
    <name evidence="10" type="ORF">VFSR5_A0034</name>
</gene>
<evidence type="ECO:0000256" key="7">
    <source>
        <dbReference type="ARBA" id="ARBA00022683"/>
    </source>
</evidence>
<evidence type="ECO:0000256" key="6">
    <source>
        <dbReference type="ARBA" id="ARBA00022679"/>
    </source>
</evidence>
<dbReference type="EC" id="2.7.1.202" evidence="2"/>
<dbReference type="PROSITE" id="PS51099">
    <property type="entry name" value="PTS_EIIB_TYPE_2"/>
    <property type="match status" value="1"/>
</dbReference>
<evidence type="ECO:0000313" key="11">
    <source>
        <dbReference type="Proteomes" id="UP000004521"/>
    </source>
</evidence>
<keyword evidence="5" id="KW-0762">Sugar transport</keyword>
<reference evidence="10 11" key="1">
    <citation type="journal article" date="2012" name="J. Bacteriol.">
        <title>Draft Genome Sequence of Vibrio fischeri SR5, a Strain Isolated from the Light Organ of the Mediterranean Squid Sepiola robusta.</title>
        <authorList>
            <person name="Gyllborg M.C."/>
            <person name="Sahl J.W."/>
            <person name="Cronin D.C.III."/>
            <person name="Rasko D.A."/>
            <person name="Mandel M.J."/>
        </authorList>
    </citation>
    <scope>NUCLEOTIDE SEQUENCE [LARGE SCALE GENOMIC DNA]</scope>
    <source>
        <strain evidence="10 11">SR5</strain>
    </source>
</reference>
<name>A0AAV3EPX8_ALIFS</name>
<keyword evidence="4" id="KW-0597">Phosphoprotein</keyword>
<dbReference type="PANTHER" id="PTHR30505:SF0">
    <property type="entry name" value="FRUCTOSE-LIKE PTS SYSTEM EIIBC COMPONENT-RELATED"/>
    <property type="match status" value="1"/>
</dbReference>
<dbReference type="RefSeq" id="WP_005421733.1">
    <property type="nucleotide sequence ID" value="NZ_CM001401.1"/>
</dbReference>
<dbReference type="GO" id="GO:0022877">
    <property type="term" value="F:protein-N(PI)-phosphohistidine-fructose phosphotransferase system transporter activity"/>
    <property type="evidence" value="ECO:0007669"/>
    <property type="project" value="InterPro"/>
</dbReference>
<dbReference type="NCBIfam" id="TIGR00829">
    <property type="entry name" value="FRU"/>
    <property type="match status" value="1"/>
</dbReference>